<dbReference type="Gene3D" id="3.40.720.10">
    <property type="entry name" value="Alkaline Phosphatase, subunit A"/>
    <property type="match status" value="3"/>
</dbReference>
<dbReference type="OrthoDB" id="228738at2"/>
<dbReference type="SUPFAM" id="SSF53649">
    <property type="entry name" value="Alkaline phosphatase-like"/>
    <property type="match status" value="1"/>
</dbReference>
<dbReference type="EMBL" id="CP036290">
    <property type="protein sequence ID" value="QDU86088.1"/>
    <property type="molecule type" value="Genomic_DNA"/>
</dbReference>
<feature type="region of interest" description="Disordered" evidence="1">
    <location>
        <begin position="710"/>
        <end position="743"/>
    </location>
</feature>
<dbReference type="RefSeq" id="WP_145190682.1">
    <property type="nucleotide sequence ID" value="NZ_CP036290.1"/>
</dbReference>
<evidence type="ECO:0000256" key="2">
    <source>
        <dbReference type="SAM" id="Phobius"/>
    </source>
</evidence>
<sequence length="743" mass="82609">MIFEPSRSQGAWIRAGALALAAQAVLASPATSAPLPAYIGPGAGFAAAGSALVLVGTFALAFAIVAIWPIKAAIRTFRMRGLAKPKVDRMIVLGLDGFDPDLYRKFAAEGLMPNFQALEKEGCFRPLETAYPSISPVAWSSYATGVDASRHNIYDFLTRDPCNYMPALSSTEVKELPKSLNLGFAKIPFGTKVVTRLLQKSQPFWKLLGKNFVWSSIIRVPITFPAQKFDNGVLLSGMCVPDLQGTQGSFSFYSTKPRSGDAHIGGQQYVIRKSAAGVVESNLTGPAGADRHRMKCPFKVTFDEAKREATFEVEGEKATVGYREYTPWMRIPFKGAQGIARFYVQTWDEKDVEIYVTPINIDPDKPAMPISHPLVYSIYLAKTLGPYATLGLAEDTWALNERVVDEEAFLKQSWLIFEERKKQLWDVVEKTKKGFVTVVFDTTDRICHMFYRYLDPTHPANAGKDTEVFEHTIRDLYAKMDEFLAEVRAKVNDKDGKTVFCVLSDHGFCNFRRGVNINAWLRDEGYLVLKDGAETSGDWFENVDWSRTKAFTLGLTGIFINRKGREAKGIVAPGPEMESLCREIQGKLQALVDPATGQTAVLEASITKEIHGGPYADLAPEILVGYQRGYRHSWDCATGAVSKDVFTDNTKSWSGDHCVDPRLVPGVFWCNRPINTERPNIMDLAPTALDMFGVDIPKYMQGSSLFGERVRDQQLREFPSKPHPAPEKMPATTKKPAEKPERV</sequence>
<evidence type="ECO:0000256" key="1">
    <source>
        <dbReference type="SAM" id="MobiDB-lite"/>
    </source>
</evidence>
<organism evidence="3 4">
    <name type="scientific">Rohdeia mirabilis</name>
    <dbReference type="NCBI Taxonomy" id="2528008"/>
    <lineage>
        <taxon>Bacteria</taxon>
        <taxon>Pseudomonadati</taxon>
        <taxon>Planctomycetota</taxon>
        <taxon>Planctomycetia</taxon>
        <taxon>Planctomycetia incertae sedis</taxon>
        <taxon>Rohdeia</taxon>
    </lineage>
</organism>
<name>A0A518D3P9_9BACT</name>
<dbReference type="AlphaFoldDB" id="A0A518D3P9"/>
<keyword evidence="2" id="KW-0472">Membrane</keyword>
<evidence type="ECO:0000313" key="3">
    <source>
        <dbReference type="EMBL" id="QDU86088.1"/>
    </source>
</evidence>
<feature type="compositionally biased region" description="Basic and acidic residues" evidence="1">
    <location>
        <begin position="710"/>
        <end position="726"/>
    </location>
</feature>
<protein>
    <submittedName>
        <fullName evidence="3">Type I phosphodiesterase / nucleotide pyrophosphatase</fullName>
    </submittedName>
</protein>
<keyword evidence="4" id="KW-1185">Reference proteome</keyword>
<keyword evidence="2" id="KW-0812">Transmembrane</keyword>
<dbReference type="Pfam" id="PF01663">
    <property type="entry name" value="Phosphodiest"/>
    <property type="match status" value="2"/>
</dbReference>
<reference evidence="3 4" key="1">
    <citation type="submission" date="2019-02" db="EMBL/GenBank/DDBJ databases">
        <title>Deep-cultivation of Planctomycetes and their phenomic and genomic characterization uncovers novel biology.</title>
        <authorList>
            <person name="Wiegand S."/>
            <person name="Jogler M."/>
            <person name="Boedeker C."/>
            <person name="Pinto D."/>
            <person name="Vollmers J."/>
            <person name="Rivas-Marin E."/>
            <person name="Kohn T."/>
            <person name="Peeters S.H."/>
            <person name="Heuer A."/>
            <person name="Rast P."/>
            <person name="Oberbeckmann S."/>
            <person name="Bunk B."/>
            <person name="Jeske O."/>
            <person name="Meyerdierks A."/>
            <person name="Storesund J.E."/>
            <person name="Kallscheuer N."/>
            <person name="Luecker S."/>
            <person name="Lage O.M."/>
            <person name="Pohl T."/>
            <person name="Merkel B.J."/>
            <person name="Hornburger P."/>
            <person name="Mueller R.-W."/>
            <person name="Bruemmer F."/>
            <person name="Labrenz M."/>
            <person name="Spormann A.M."/>
            <person name="Op den Camp H."/>
            <person name="Overmann J."/>
            <person name="Amann R."/>
            <person name="Jetten M.S.M."/>
            <person name="Mascher T."/>
            <person name="Medema M.H."/>
            <person name="Devos D.P."/>
            <person name="Kaster A.-K."/>
            <person name="Ovreas L."/>
            <person name="Rohde M."/>
            <person name="Galperin M.Y."/>
            <person name="Jogler C."/>
        </authorList>
    </citation>
    <scope>NUCLEOTIDE SEQUENCE [LARGE SCALE GENOMIC DNA]</scope>
    <source>
        <strain evidence="3 4">Pla163</strain>
    </source>
</reference>
<proteinExistence type="predicted"/>
<keyword evidence="2" id="KW-1133">Transmembrane helix</keyword>
<dbReference type="InterPro" id="IPR017850">
    <property type="entry name" value="Alkaline_phosphatase_core_sf"/>
</dbReference>
<dbReference type="Proteomes" id="UP000319342">
    <property type="component" value="Chromosome"/>
</dbReference>
<evidence type="ECO:0000313" key="4">
    <source>
        <dbReference type="Proteomes" id="UP000319342"/>
    </source>
</evidence>
<feature type="transmembrane region" description="Helical" evidence="2">
    <location>
        <begin position="42"/>
        <end position="70"/>
    </location>
</feature>
<accession>A0A518D3P9</accession>
<gene>
    <name evidence="3" type="ORF">Pla163_32370</name>
</gene>
<dbReference type="InterPro" id="IPR002591">
    <property type="entry name" value="Phosphodiest/P_Trfase"/>
</dbReference>